<dbReference type="InterPro" id="IPR003594">
    <property type="entry name" value="HATPase_dom"/>
</dbReference>
<dbReference type="PROSITE" id="PS50109">
    <property type="entry name" value="HIS_KIN"/>
    <property type="match status" value="1"/>
</dbReference>
<dbReference type="Proteomes" id="UP000315167">
    <property type="component" value="Unassembled WGS sequence"/>
</dbReference>
<dbReference type="CDD" id="cd00082">
    <property type="entry name" value="HisKA"/>
    <property type="match status" value="1"/>
</dbReference>
<dbReference type="InterPro" id="IPR036097">
    <property type="entry name" value="HisK_dim/P_sf"/>
</dbReference>
<evidence type="ECO:0000256" key="4">
    <source>
        <dbReference type="SAM" id="MobiDB-lite"/>
    </source>
</evidence>
<dbReference type="InterPro" id="IPR036890">
    <property type="entry name" value="HATPase_C_sf"/>
</dbReference>
<sequence>MPPARRGRTDIDLSDPVSNRPDDRLPSIEDVQALHELMDVGVLMCMGDGTPYHANSAACALVVGQAAGDYLSALLALLPAEALASARRTGRWYGEVTLDDARVVQVHAYHHGSNGRGQFMVVFIDVTETHAREQEQQRRHEESQQTLARLAGAQEQLLQAEKMASIGQLAAGVAHEINNPIGYVHSNLGTLQEYLHGLFAVIEAYERALRAPDPRALQAEIDDMRSRFDLDFIRSDLPQLMAESREGIERVTEIVRNLKDFSYSDRDESWRLADLHAGLDSTISIIWNELKYKVTLEKDYGALPLVQCLPSELNQVFMNILLNASHAIAERGRVTVATGVRDDQVWISIEDTGVGIPEDVQQRIFDPFYTTKPVGKGTGLGLSISYRIVRKHGGNIEVSSSPGNGACFRITLPIRQPDKSLA</sequence>
<proteinExistence type="predicted"/>
<dbReference type="InterPro" id="IPR003661">
    <property type="entry name" value="HisK_dim/P_dom"/>
</dbReference>
<keyword evidence="3" id="KW-0597">Phosphoprotein</keyword>
<dbReference type="PANTHER" id="PTHR43065">
    <property type="entry name" value="SENSOR HISTIDINE KINASE"/>
    <property type="match status" value="1"/>
</dbReference>
<evidence type="ECO:0000313" key="7">
    <source>
        <dbReference type="Proteomes" id="UP000315167"/>
    </source>
</evidence>
<dbReference type="EMBL" id="VLKN01000004">
    <property type="protein sequence ID" value="TWI02827.1"/>
    <property type="molecule type" value="Genomic_DNA"/>
</dbReference>
<dbReference type="SMART" id="SM00387">
    <property type="entry name" value="HATPase_c"/>
    <property type="match status" value="1"/>
</dbReference>
<dbReference type="GO" id="GO:0000155">
    <property type="term" value="F:phosphorelay sensor kinase activity"/>
    <property type="evidence" value="ECO:0007669"/>
    <property type="project" value="InterPro"/>
</dbReference>
<feature type="domain" description="Histidine kinase" evidence="5">
    <location>
        <begin position="172"/>
        <end position="416"/>
    </location>
</feature>
<keyword evidence="6" id="KW-0418">Kinase</keyword>
<keyword evidence="7" id="KW-1185">Reference proteome</keyword>
<dbReference type="OrthoDB" id="1931120at2"/>
<dbReference type="EC" id="2.7.13.3" evidence="2"/>
<evidence type="ECO:0000256" key="1">
    <source>
        <dbReference type="ARBA" id="ARBA00000085"/>
    </source>
</evidence>
<evidence type="ECO:0000256" key="3">
    <source>
        <dbReference type="ARBA" id="ARBA00022553"/>
    </source>
</evidence>
<comment type="catalytic activity">
    <reaction evidence="1">
        <text>ATP + protein L-histidine = ADP + protein N-phospho-L-histidine.</text>
        <dbReference type="EC" id="2.7.13.3"/>
    </reaction>
</comment>
<dbReference type="AlphaFoldDB" id="A0A562L566"/>
<comment type="caution">
    <text evidence="6">The sequence shown here is derived from an EMBL/GenBank/DDBJ whole genome shotgun (WGS) entry which is preliminary data.</text>
</comment>
<dbReference type="SUPFAM" id="SSF47384">
    <property type="entry name" value="Homodimeric domain of signal transducing histidine kinase"/>
    <property type="match status" value="1"/>
</dbReference>
<evidence type="ECO:0000313" key="6">
    <source>
        <dbReference type="EMBL" id="TWI02827.1"/>
    </source>
</evidence>
<dbReference type="Gene3D" id="1.10.287.130">
    <property type="match status" value="1"/>
</dbReference>
<reference evidence="6 7" key="1">
    <citation type="journal article" date="2015" name="Stand. Genomic Sci.">
        <title>Genomic Encyclopedia of Bacterial and Archaeal Type Strains, Phase III: the genomes of soil and plant-associated and newly described type strains.</title>
        <authorList>
            <person name="Whitman W.B."/>
            <person name="Woyke T."/>
            <person name="Klenk H.P."/>
            <person name="Zhou Y."/>
            <person name="Lilburn T.G."/>
            <person name="Beck B.J."/>
            <person name="De Vos P."/>
            <person name="Vandamme P."/>
            <person name="Eisen J.A."/>
            <person name="Garrity G."/>
            <person name="Hugenholtz P."/>
            <person name="Kyrpides N.C."/>
        </authorList>
    </citation>
    <scope>NUCLEOTIDE SEQUENCE [LARGE SCALE GENOMIC DNA]</scope>
    <source>
        <strain evidence="6 7">CGMCC 1.10821</strain>
    </source>
</reference>
<accession>A0A562L566</accession>
<name>A0A562L566_9GAMM</name>
<dbReference type="SUPFAM" id="SSF55874">
    <property type="entry name" value="ATPase domain of HSP90 chaperone/DNA topoisomerase II/histidine kinase"/>
    <property type="match status" value="1"/>
</dbReference>
<gene>
    <name evidence="6" type="ORF">IP90_01925</name>
</gene>
<dbReference type="InterPro" id="IPR004358">
    <property type="entry name" value="Sig_transdc_His_kin-like_C"/>
</dbReference>
<feature type="region of interest" description="Disordered" evidence="4">
    <location>
        <begin position="1"/>
        <end position="24"/>
    </location>
</feature>
<dbReference type="PRINTS" id="PR00344">
    <property type="entry name" value="BCTRLSENSOR"/>
</dbReference>
<organism evidence="6 7">
    <name type="scientific">Luteimonas cucumeris</name>
    <dbReference type="NCBI Taxonomy" id="985012"/>
    <lineage>
        <taxon>Bacteria</taxon>
        <taxon>Pseudomonadati</taxon>
        <taxon>Pseudomonadota</taxon>
        <taxon>Gammaproteobacteria</taxon>
        <taxon>Lysobacterales</taxon>
        <taxon>Lysobacteraceae</taxon>
        <taxon>Luteimonas</taxon>
    </lineage>
</organism>
<dbReference type="InterPro" id="IPR005467">
    <property type="entry name" value="His_kinase_dom"/>
</dbReference>
<evidence type="ECO:0000256" key="2">
    <source>
        <dbReference type="ARBA" id="ARBA00012438"/>
    </source>
</evidence>
<evidence type="ECO:0000259" key="5">
    <source>
        <dbReference type="PROSITE" id="PS50109"/>
    </source>
</evidence>
<keyword evidence="6" id="KW-0808">Transferase</keyword>
<dbReference type="Pfam" id="PF02518">
    <property type="entry name" value="HATPase_c"/>
    <property type="match status" value="1"/>
</dbReference>
<protein>
    <recommendedName>
        <fullName evidence="2">histidine kinase</fullName>
        <ecNumber evidence="2">2.7.13.3</ecNumber>
    </recommendedName>
</protein>
<dbReference type="PANTHER" id="PTHR43065:SF50">
    <property type="entry name" value="HISTIDINE KINASE"/>
    <property type="match status" value="1"/>
</dbReference>
<dbReference type="Gene3D" id="3.30.565.10">
    <property type="entry name" value="Histidine kinase-like ATPase, C-terminal domain"/>
    <property type="match status" value="1"/>
</dbReference>